<evidence type="ECO:0000313" key="5">
    <source>
        <dbReference type="EMBL" id="QFZ19123.1"/>
    </source>
</evidence>
<dbReference type="KEGG" id="ssyi:EKG83_18245"/>
<evidence type="ECO:0000313" key="6">
    <source>
        <dbReference type="Proteomes" id="UP000325787"/>
    </source>
</evidence>
<keyword evidence="1" id="KW-0805">Transcription regulation</keyword>
<dbReference type="Pfam" id="PF13377">
    <property type="entry name" value="Peripla_BP_3"/>
    <property type="match status" value="1"/>
</dbReference>
<gene>
    <name evidence="5" type="ORF">EKG83_18245</name>
</gene>
<dbReference type="PROSITE" id="PS50932">
    <property type="entry name" value="HTH_LACI_2"/>
    <property type="match status" value="1"/>
</dbReference>
<dbReference type="SMART" id="SM00354">
    <property type="entry name" value="HTH_LACI"/>
    <property type="match status" value="1"/>
</dbReference>
<dbReference type="GO" id="GO:0000976">
    <property type="term" value="F:transcription cis-regulatory region binding"/>
    <property type="evidence" value="ECO:0007669"/>
    <property type="project" value="TreeGrafter"/>
</dbReference>
<accession>A0A5Q0GZ44</accession>
<dbReference type="AlphaFoldDB" id="A0A5Q0GZ44"/>
<feature type="domain" description="HTH lacI-type" evidence="4">
    <location>
        <begin position="2"/>
        <end position="46"/>
    </location>
</feature>
<dbReference type="SUPFAM" id="SSF47413">
    <property type="entry name" value="lambda repressor-like DNA-binding domains"/>
    <property type="match status" value="1"/>
</dbReference>
<dbReference type="Pfam" id="PF00356">
    <property type="entry name" value="LacI"/>
    <property type="match status" value="1"/>
</dbReference>
<dbReference type="EMBL" id="CP034550">
    <property type="protein sequence ID" value="QFZ19123.1"/>
    <property type="molecule type" value="Genomic_DNA"/>
</dbReference>
<dbReference type="RefSeq" id="WP_033434123.1">
    <property type="nucleotide sequence ID" value="NZ_CP034550.1"/>
</dbReference>
<organism evidence="5 6">
    <name type="scientific">Saccharothrix syringae</name>
    <name type="common">Nocardiopsis syringae</name>
    <dbReference type="NCBI Taxonomy" id="103733"/>
    <lineage>
        <taxon>Bacteria</taxon>
        <taxon>Bacillati</taxon>
        <taxon>Actinomycetota</taxon>
        <taxon>Actinomycetes</taxon>
        <taxon>Pseudonocardiales</taxon>
        <taxon>Pseudonocardiaceae</taxon>
        <taxon>Saccharothrix</taxon>
    </lineage>
</organism>
<evidence type="ECO:0000256" key="3">
    <source>
        <dbReference type="ARBA" id="ARBA00023163"/>
    </source>
</evidence>
<dbReference type="Proteomes" id="UP000325787">
    <property type="component" value="Chromosome"/>
</dbReference>
<name>A0A5Q0GZ44_SACSY</name>
<dbReference type="PANTHER" id="PTHR30146:SF153">
    <property type="entry name" value="LACTOSE OPERON REPRESSOR"/>
    <property type="match status" value="1"/>
</dbReference>
<dbReference type="CDD" id="cd01392">
    <property type="entry name" value="HTH_LacI"/>
    <property type="match status" value="1"/>
</dbReference>
<dbReference type="OrthoDB" id="252678at2"/>
<dbReference type="PANTHER" id="PTHR30146">
    <property type="entry name" value="LACI-RELATED TRANSCRIPTIONAL REPRESSOR"/>
    <property type="match status" value="1"/>
</dbReference>
<dbReference type="InterPro" id="IPR046335">
    <property type="entry name" value="LacI/GalR-like_sensor"/>
</dbReference>
<protein>
    <submittedName>
        <fullName evidence="5">LacI family transcriptional regulator</fullName>
    </submittedName>
</protein>
<evidence type="ECO:0000256" key="2">
    <source>
        <dbReference type="ARBA" id="ARBA00023125"/>
    </source>
</evidence>
<keyword evidence="2" id="KW-0238">DNA-binding</keyword>
<dbReference type="InterPro" id="IPR010982">
    <property type="entry name" value="Lambda_DNA-bd_dom_sf"/>
</dbReference>
<dbReference type="InterPro" id="IPR000843">
    <property type="entry name" value="HTH_LacI"/>
</dbReference>
<dbReference type="Gene3D" id="1.10.260.40">
    <property type="entry name" value="lambda repressor-like DNA-binding domains"/>
    <property type="match status" value="1"/>
</dbReference>
<dbReference type="SUPFAM" id="SSF53822">
    <property type="entry name" value="Periplasmic binding protein-like I"/>
    <property type="match status" value="1"/>
</dbReference>
<keyword evidence="6" id="KW-1185">Reference proteome</keyword>
<reference evidence="6" key="1">
    <citation type="journal article" date="2021" name="Curr. Microbiol.">
        <title>Complete genome of nocamycin-producing strain Saccharothrix syringae NRRL B-16468 reveals the biosynthetic potential for secondary metabolites.</title>
        <authorList>
            <person name="Mo X."/>
            <person name="Yang S."/>
        </authorList>
    </citation>
    <scope>NUCLEOTIDE SEQUENCE [LARGE SCALE GENOMIC DNA]</scope>
    <source>
        <strain evidence="6">ATCC 51364 / DSM 43886 / JCM 6844 / KCTC 9398 / NBRC 14523 / NRRL B-16468 / INA 2240</strain>
    </source>
</reference>
<evidence type="ECO:0000256" key="1">
    <source>
        <dbReference type="ARBA" id="ARBA00023015"/>
    </source>
</evidence>
<dbReference type="GO" id="GO:0003700">
    <property type="term" value="F:DNA-binding transcription factor activity"/>
    <property type="evidence" value="ECO:0007669"/>
    <property type="project" value="TreeGrafter"/>
</dbReference>
<evidence type="ECO:0000259" key="4">
    <source>
        <dbReference type="PROSITE" id="PS50932"/>
    </source>
</evidence>
<dbReference type="Gene3D" id="3.40.50.2300">
    <property type="match status" value="2"/>
</dbReference>
<proteinExistence type="predicted"/>
<keyword evidence="3" id="KW-0804">Transcription</keyword>
<sequence length="289" mass="30177">MVTIAEVARHAGLAVSTVSYALSGKRSVSPATRRRVEESARQLGYRSRRPDGLVLGVVVPPDLDAAGRWLEAFVAAAAARARRADATLVVTSPGAATSGCHGLVVLAPAPVPVLLDVPVVRVGPADDPDQVRVDVDRAAAGELCAEHLADLGHRAVAFVHRDPLAEFFCGLARGCDARGLEVRPHRWPARDLLGDTARPTAYVAADGAVLGDVLATLRAGHVRVPGDASVVALCPDEVAAPEGVTSISVWPAELGEAAVEAVLDDRAGRLLRPHLTVRGAARHDLVTRP</sequence>
<dbReference type="InterPro" id="IPR028082">
    <property type="entry name" value="Peripla_BP_I"/>
</dbReference>